<evidence type="ECO:0000313" key="2">
    <source>
        <dbReference type="Proteomes" id="UP001500359"/>
    </source>
</evidence>
<protein>
    <submittedName>
        <fullName evidence="1">Uncharacterized protein</fullName>
    </submittedName>
</protein>
<evidence type="ECO:0000313" key="1">
    <source>
        <dbReference type="EMBL" id="GAA0852062.1"/>
    </source>
</evidence>
<sequence>MTIIIQKSVNELTVSAHALKSILNIKLTRAGQRHASAMGFKSANHLIEAVKNAPVEREFEQYIKILKQEMAANHQIILNDEMVERLKMGLVSAGPH</sequence>
<organism evidence="1 2">
    <name type="scientific">Aliiglaciecola litoralis</name>
    <dbReference type="NCBI Taxonomy" id="582857"/>
    <lineage>
        <taxon>Bacteria</taxon>
        <taxon>Pseudomonadati</taxon>
        <taxon>Pseudomonadota</taxon>
        <taxon>Gammaproteobacteria</taxon>
        <taxon>Alteromonadales</taxon>
        <taxon>Alteromonadaceae</taxon>
        <taxon>Aliiglaciecola</taxon>
    </lineage>
</organism>
<proteinExistence type="predicted"/>
<reference evidence="1 2" key="1">
    <citation type="journal article" date="2019" name="Int. J. Syst. Evol. Microbiol.">
        <title>The Global Catalogue of Microorganisms (GCM) 10K type strain sequencing project: providing services to taxonomists for standard genome sequencing and annotation.</title>
        <authorList>
            <consortium name="The Broad Institute Genomics Platform"/>
            <consortium name="The Broad Institute Genome Sequencing Center for Infectious Disease"/>
            <person name="Wu L."/>
            <person name="Ma J."/>
        </authorList>
    </citation>
    <scope>NUCLEOTIDE SEQUENCE [LARGE SCALE GENOMIC DNA]</scope>
    <source>
        <strain evidence="1 2">JCM 15896</strain>
    </source>
</reference>
<dbReference type="RefSeq" id="WP_343855607.1">
    <property type="nucleotide sequence ID" value="NZ_BAAAFD010000001.1"/>
</dbReference>
<name>A0ABN1LBU6_9ALTE</name>
<gene>
    <name evidence="1" type="ORF">GCM10009114_01010</name>
</gene>
<dbReference type="EMBL" id="BAAAFD010000001">
    <property type="protein sequence ID" value="GAA0852062.1"/>
    <property type="molecule type" value="Genomic_DNA"/>
</dbReference>
<comment type="caution">
    <text evidence="1">The sequence shown here is derived from an EMBL/GenBank/DDBJ whole genome shotgun (WGS) entry which is preliminary data.</text>
</comment>
<dbReference type="Proteomes" id="UP001500359">
    <property type="component" value="Unassembled WGS sequence"/>
</dbReference>
<accession>A0ABN1LBU6</accession>
<keyword evidence="2" id="KW-1185">Reference proteome</keyword>